<protein>
    <recommendedName>
        <fullName evidence="3">DNA-directed DNA polymerase</fullName>
    </recommendedName>
</protein>
<keyword evidence="2" id="KW-1185">Reference proteome</keyword>
<gene>
    <name evidence="1" type="ORF">ALC56_03954</name>
</gene>
<dbReference type="AlphaFoldDB" id="A0A151JYQ6"/>
<dbReference type="STRING" id="34720.A0A151JYQ6"/>
<name>A0A151JYQ6_9HYME</name>
<organism evidence="1 2">
    <name type="scientific">Trachymyrmex septentrionalis</name>
    <dbReference type="NCBI Taxonomy" id="34720"/>
    <lineage>
        <taxon>Eukaryota</taxon>
        <taxon>Metazoa</taxon>
        <taxon>Ecdysozoa</taxon>
        <taxon>Arthropoda</taxon>
        <taxon>Hexapoda</taxon>
        <taxon>Insecta</taxon>
        <taxon>Pterygota</taxon>
        <taxon>Neoptera</taxon>
        <taxon>Endopterygota</taxon>
        <taxon>Hymenoptera</taxon>
        <taxon>Apocrita</taxon>
        <taxon>Aculeata</taxon>
        <taxon>Formicoidea</taxon>
        <taxon>Formicidae</taxon>
        <taxon>Myrmicinae</taxon>
        <taxon>Trachymyrmex</taxon>
    </lineage>
</organism>
<dbReference type="InterPro" id="IPR043502">
    <property type="entry name" value="DNA/RNA_pol_sf"/>
</dbReference>
<dbReference type="SUPFAM" id="SSF56672">
    <property type="entry name" value="DNA/RNA polymerases"/>
    <property type="match status" value="1"/>
</dbReference>
<evidence type="ECO:0000313" key="2">
    <source>
        <dbReference type="Proteomes" id="UP000078541"/>
    </source>
</evidence>
<proteinExistence type="predicted"/>
<evidence type="ECO:0000313" key="1">
    <source>
        <dbReference type="EMBL" id="KYN41594.1"/>
    </source>
</evidence>
<dbReference type="EMBL" id="KQ981451">
    <property type="protein sequence ID" value="KYN41594.1"/>
    <property type="molecule type" value="Genomic_DNA"/>
</dbReference>
<dbReference type="PANTHER" id="PTHR31511">
    <property type="entry name" value="PROTEIN CBG23764"/>
    <property type="match status" value="1"/>
</dbReference>
<dbReference type="GO" id="GO:0071897">
    <property type="term" value="P:DNA biosynthetic process"/>
    <property type="evidence" value="ECO:0007669"/>
    <property type="project" value="UniProtKB-ARBA"/>
</dbReference>
<evidence type="ECO:0008006" key="3">
    <source>
        <dbReference type="Google" id="ProtNLM"/>
    </source>
</evidence>
<reference evidence="1 2" key="1">
    <citation type="submission" date="2016-03" db="EMBL/GenBank/DDBJ databases">
        <title>Trachymyrmex septentrionalis WGS genome.</title>
        <authorList>
            <person name="Nygaard S."/>
            <person name="Hu H."/>
            <person name="Boomsma J."/>
            <person name="Zhang G."/>
        </authorList>
    </citation>
    <scope>NUCLEOTIDE SEQUENCE [LARGE SCALE GENOMIC DNA]</scope>
    <source>
        <strain evidence="1">Tsep2-gDNA-1</strain>
        <tissue evidence="1">Whole body</tissue>
    </source>
</reference>
<dbReference type="PANTHER" id="PTHR31511:SF12">
    <property type="entry name" value="RHO TERMINATION FACTOR N-TERMINAL DOMAIN-CONTAINING PROTEIN"/>
    <property type="match status" value="1"/>
</dbReference>
<sequence length="288" mass="33762">MINKNEILKKKKKEKKLTLFIFICSCLHYFHSNERLQSHTVDCRRINDCAIRLPNDDDKKERVPFVVYADLECILEKTDRDQKASMRTIGYYVRCSNVLDFDINAIAQDSLTGYVLEVDLEYPERLHDEHVDLPFCPTRDKPLGKQQDKLLAIVYDKKRYVINLIQNLKFFLAKNDFEKNLFKLMNNAVFGKTMKNVRNYIDVKLLTQWDEQYGTEAMIAKPNFHSKSVFSKVPGLMKDENNGAILTEFVGLRAKMYALRAQSPYDDKQYVIPNSTKTLPWGHYRILL</sequence>
<dbReference type="Proteomes" id="UP000078541">
    <property type="component" value="Unassembled WGS sequence"/>
</dbReference>
<accession>A0A151JYQ6</accession>